<name>A0A1M2V738_TRAPU</name>
<organism evidence="2 3">
    <name type="scientific">Trametes pubescens</name>
    <name type="common">White-rot fungus</name>
    <dbReference type="NCBI Taxonomy" id="154538"/>
    <lineage>
        <taxon>Eukaryota</taxon>
        <taxon>Fungi</taxon>
        <taxon>Dikarya</taxon>
        <taxon>Basidiomycota</taxon>
        <taxon>Agaricomycotina</taxon>
        <taxon>Agaricomycetes</taxon>
        <taxon>Polyporales</taxon>
        <taxon>Polyporaceae</taxon>
        <taxon>Trametes</taxon>
    </lineage>
</organism>
<feature type="region of interest" description="Disordered" evidence="1">
    <location>
        <begin position="44"/>
        <end position="74"/>
    </location>
</feature>
<evidence type="ECO:0000256" key="1">
    <source>
        <dbReference type="SAM" id="MobiDB-lite"/>
    </source>
</evidence>
<keyword evidence="3" id="KW-1185">Reference proteome</keyword>
<dbReference type="Proteomes" id="UP000184267">
    <property type="component" value="Unassembled WGS sequence"/>
</dbReference>
<evidence type="ECO:0000313" key="2">
    <source>
        <dbReference type="EMBL" id="OJT03404.1"/>
    </source>
</evidence>
<comment type="caution">
    <text evidence="2">The sequence shown here is derived from an EMBL/GenBank/DDBJ whole genome shotgun (WGS) entry which is preliminary data.</text>
</comment>
<sequence length="134" mass="13676">MCDIPSPAISTASSSGSVFPLSPMLLPNPERSLKQASSFATTISASAPITPANDDPSSPTIAPPTPHSDRAPSPIHLDHLAKQLVTGAPILIGHSKDFGTYPPAVLAEAGNISNGIADGMAVRTSQVSDEVMHG</sequence>
<proteinExistence type="predicted"/>
<protein>
    <submittedName>
        <fullName evidence="2">Uncharacterized protein</fullName>
    </submittedName>
</protein>
<dbReference type="AlphaFoldDB" id="A0A1M2V738"/>
<evidence type="ECO:0000313" key="3">
    <source>
        <dbReference type="Proteomes" id="UP000184267"/>
    </source>
</evidence>
<dbReference type="EMBL" id="MNAD01001616">
    <property type="protein sequence ID" value="OJT03404.1"/>
    <property type="molecule type" value="Genomic_DNA"/>
</dbReference>
<gene>
    <name evidence="2" type="ORF">TRAPUB_6002</name>
</gene>
<accession>A0A1M2V738</accession>
<reference evidence="2 3" key="1">
    <citation type="submission" date="2016-10" db="EMBL/GenBank/DDBJ databases">
        <title>Genome sequence of the basidiomycete white-rot fungus Trametes pubescens.</title>
        <authorList>
            <person name="Makela M.R."/>
            <person name="Granchi Z."/>
            <person name="Peng M."/>
            <person name="De Vries R.P."/>
            <person name="Grigoriev I."/>
            <person name="Riley R."/>
            <person name="Hilden K."/>
        </authorList>
    </citation>
    <scope>NUCLEOTIDE SEQUENCE [LARGE SCALE GENOMIC DNA]</scope>
    <source>
        <strain evidence="2 3">FBCC735</strain>
    </source>
</reference>